<name>A0A3B0XR62_9ZZZZ</name>
<organism evidence="1">
    <name type="scientific">hydrothermal vent metagenome</name>
    <dbReference type="NCBI Taxonomy" id="652676"/>
    <lineage>
        <taxon>unclassified sequences</taxon>
        <taxon>metagenomes</taxon>
        <taxon>ecological metagenomes</taxon>
    </lineage>
</organism>
<proteinExistence type="predicted"/>
<reference evidence="1" key="1">
    <citation type="submission" date="2018-06" db="EMBL/GenBank/DDBJ databases">
        <authorList>
            <person name="Zhirakovskaya E."/>
        </authorList>
    </citation>
    <scope>NUCLEOTIDE SEQUENCE</scope>
</reference>
<protein>
    <submittedName>
        <fullName evidence="1">Uncharacterized protein</fullName>
    </submittedName>
</protein>
<dbReference type="AlphaFoldDB" id="A0A3B0XR62"/>
<evidence type="ECO:0000313" key="1">
    <source>
        <dbReference type="EMBL" id="VAW58836.1"/>
    </source>
</evidence>
<accession>A0A3B0XR62</accession>
<dbReference type="EMBL" id="UOFH01000040">
    <property type="protein sequence ID" value="VAW58836.1"/>
    <property type="molecule type" value="Genomic_DNA"/>
</dbReference>
<sequence>MKNKSCIDEMDELLNQIADFKKLVKSSPDKSDPRFVQEYRLFKQHVEWVSEDLTASSYIVDHPKRVAKH</sequence>
<gene>
    <name evidence="1" type="ORF">MNBD_GAMMA08-1286</name>
</gene>